<evidence type="ECO:0000313" key="10">
    <source>
        <dbReference type="EMBL" id="CAB5227648.1"/>
    </source>
</evidence>
<name>A0A6J5SBB9_9CAUD</name>
<feature type="region of interest" description="Disordered" evidence="2">
    <location>
        <begin position="1"/>
        <end position="24"/>
    </location>
</feature>
<dbReference type="EMBL" id="LR796860">
    <property type="protein sequence ID" value="CAB4170255.1"/>
    <property type="molecule type" value="Genomic_DNA"/>
</dbReference>
<evidence type="ECO:0000256" key="1">
    <source>
        <dbReference type="SAM" id="Coils"/>
    </source>
</evidence>
<evidence type="ECO:0000313" key="6">
    <source>
        <dbReference type="EMBL" id="CAB4182174.1"/>
    </source>
</evidence>
<keyword evidence="1" id="KW-0175">Coiled coil</keyword>
<dbReference type="Pfam" id="PF11351">
    <property type="entry name" value="GTA_holin_3TM"/>
    <property type="match status" value="1"/>
</dbReference>
<evidence type="ECO:0000256" key="3">
    <source>
        <dbReference type="SAM" id="Phobius"/>
    </source>
</evidence>
<organism evidence="8">
    <name type="scientific">uncultured Caudovirales phage</name>
    <dbReference type="NCBI Taxonomy" id="2100421"/>
    <lineage>
        <taxon>Viruses</taxon>
        <taxon>Duplodnaviria</taxon>
        <taxon>Heunggongvirae</taxon>
        <taxon>Uroviricota</taxon>
        <taxon>Caudoviricetes</taxon>
        <taxon>Peduoviridae</taxon>
        <taxon>Maltschvirus</taxon>
        <taxon>Maltschvirus maltsch</taxon>
    </lineage>
</organism>
<dbReference type="EMBL" id="LR796945">
    <property type="protein sequence ID" value="CAB4177004.1"/>
    <property type="molecule type" value="Genomic_DNA"/>
</dbReference>
<reference evidence="8" key="1">
    <citation type="submission" date="2020-05" db="EMBL/GenBank/DDBJ databases">
        <authorList>
            <person name="Chiriac C."/>
            <person name="Salcher M."/>
            <person name="Ghai R."/>
            <person name="Kavagutti S V."/>
        </authorList>
    </citation>
    <scope>NUCLEOTIDE SEQUENCE</scope>
</reference>
<gene>
    <name evidence="6" type="ORF">UFOVP1065_162</name>
    <name evidence="7" type="ORF">UFOVP1198_131</name>
    <name evidence="8" type="ORF">UFOVP1418_123</name>
    <name evidence="10" type="ORF">UFOVP1524_27</name>
    <name evidence="9" type="ORF">UFOVP1651_27</name>
    <name evidence="4" type="ORF">UFOVP908_5</name>
    <name evidence="5" type="ORF">UFOVP990_131</name>
</gene>
<evidence type="ECO:0000313" key="4">
    <source>
        <dbReference type="EMBL" id="CAB4170255.1"/>
    </source>
</evidence>
<evidence type="ECO:0000313" key="9">
    <source>
        <dbReference type="EMBL" id="CAB4222425.1"/>
    </source>
</evidence>
<keyword evidence="3" id="KW-0812">Transmembrane</keyword>
<evidence type="ECO:0000256" key="2">
    <source>
        <dbReference type="SAM" id="MobiDB-lite"/>
    </source>
</evidence>
<dbReference type="EMBL" id="LR797021">
    <property type="protein sequence ID" value="CAB4182174.1"/>
    <property type="molecule type" value="Genomic_DNA"/>
</dbReference>
<protein>
    <submittedName>
        <fullName evidence="8">Holin of 3TMs, for gene-transfer release</fullName>
    </submittedName>
</protein>
<feature type="transmembrane region" description="Helical" evidence="3">
    <location>
        <begin position="133"/>
        <end position="151"/>
    </location>
</feature>
<feature type="transmembrane region" description="Helical" evidence="3">
    <location>
        <begin position="93"/>
        <end position="113"/>
    </location>
</feature>
<dbReference type="InterPro" id="IPR021497">
    <property type="entry name" value="GTA_holin_3TM"/>
</dbReference>
<evidence type="ECO:0000313" key="8">
    <source>
        <dbReference type="EMBL" id="CAB4211140.1"/>
    </source>
</evidence>
<dbReference type="EMBL" id="LR797157">
    <property type="protein sequence ID" value="CAB4190791.1"/>
    <property type="molecule type" value="Genomic_DNA"/>
</dbReference>
<proteinExistence type="predicted"/>
<keyword evidence="3" id="KW-1133">Transmembrane helix</keyword>
<accession>A0A6J5SBB9</accession>
<keyword evidence="3" id="KW-0472">Membrane</keyword>
<dbReference type="EMBL" id="LR797369">
    <property type="protein sequence ID" value="CAB4211140.1"/>
    <property type="molecule type" value="Genomic_DNA"/>
</dbReference>
<dbReference type="EMBL" id="LR798378">
    <property type="protein sequence ID" value="CAB5227648.1"/>
    <property type="molecule type" value="Genomic_DNA"/>
</dbReference>
<evidence type="ECO:0000313" key="5">
    <source>
        <dbReference type="EMBL" id="CAB4177004.1"/>
    </source>
</evidence>
<sequence>MPKFGIPDEEPAATKPAMDMIPPATKGAGASIPSTYVDNSPRVAYNTPAPQVQQLSEAAQLAKIELEKKQWEAENSKQNEDWMVKKWRPAMGWCYMVICCLDMAIFPVAWSVAQVMTKTPLVQWSPLTLQGAGLFHLAMGAVLGIAAWSRGQEKMSGVTK</sequence>
<evidence type="ECO:0000313" key="7">
    <source>
        <dbReference type="EMBL" id="CAB4190791.1"/>
    </source>
</evidence>
<dbReference type="EMBL" id="LR797518">
    <property type="protein sequence ID" value="CAB4222425.1"/>
    <property type="molecule type" value="Genomic_DNA"/>
</dbReference>
<feature type="coiled-coil region" evidence="1">
    <location>
        <begin position="52"/>
        <end position="81"/>
    </location>
</feature>